<proteinExistence type="predicted"/>
<organism evidence="2 3">
    <name type="scientific">Amycolatopsis lexingtonensis</name>
    <dbReference type="NCBI Taxonomy" id="218822"/>
    <lineage>
        <taxon>Bacteria</taxon>
        <taxon>Bacillati</taxon>
        <taxon>Actinomycetota</taxon>
        <taxon>Actinomycetes</taxon>
        <taxon>Pseudonocardiales</taxon>
        <taxon>Pseudonocardiaceae</taxon>
        <taxon>Amycolatopsis</taxon>
    </lineage>
</organism>
<gene>
    <name evidence="2" type="ORF">H4696_009778</name>
</gene>
<evidence type="ECO:0000256" key="1">
    <source>
        <dbReference type="SAM" id="MobiDB-lite"/>
    </source>
</evidence>
<evidence type="ECO:0000313" key="3">
    <source>
        <dbReference type="Proteomes" id="UP000631670"/>
    </source>
</evidence>
<sequence>MGLFSSSSAATREHKAERERQETEELLALAAHEIGHTIGCAAAGIEVRDVRLCKDRGKVTCADIDLTDQAKVDGGLVMTLAGWAAAAEWAHRHHGKSRSAALSWARGGARGDWSDFRRMKHHGSHGSGWYEQAAQKLVRAN</sequence>
<dbReference type="EMBL" id="JADBEG010000001">
    <property type="protein sequence ID" value="MBE1502678.1"/>
    <property type="molecule type" value="Genomic_DNA"/>
</dbReference>
<reference evidence="2 3" key="1">
    <citation type="submission" date="2020-10" db="EMBL/GenBank/DDBJ databases">
        <title>Sequencing the genomes of 1000 actinobacteria strains.</title>
        <authorList>
            <person name="Klenk H.-P."/>
        </authorList>
    </citation>
    <scope>NUCLEOTIDE SEQUENCE [LARGE SCALE GENOMIC DNA]</scope>
    <source>
        <strain evidence="2 3">DSM 44653</strain>
    </source>
</reference>
<protein>
    <submittedName>
        <fullName evidence="2">Uncharacterized protein</fullName>
    </submittedName>
</protein>
<dbReference type="Proteomes" id="UP000631670">
    <property type="component" value="Unassembled WGS sequence"/>
</dbReference>
<evidence type="ECO:0000313" key="2">
    <source>
        <dbReference type="EMBL" id="MBE1502678.1"/>
    </source>
</evidence>
<comment type="caution">
    <text evidence="2">The sequence shown here is derived from an EMBL/GenBank/DDBJ whole genome shotgun (WGS) entry which is preliminary data.</text>
</comment>
<feature type="compositionally biased region" description="Polar residues" evidence="1">
    <location>
        <begin position="1"/>
        <end position="10"/>
    </location>
</feature>
<keyword evidence="3" id="KW-1185">Reference proteome</keyword>
<feature type="region of interest" description="Disordered" evidence="1">
    <location>
        <begin position="1"/>
        <end position="21"/>
    </location>
</feature>
<accession>A0ABR9IHL8</accession>
<name>A0ABR9IHL8_9PSEU</name>
<feature type="compositionally biased region" description="Basic and acidic residues" evidence="1">
    <location>
        <begin position="11"/>
        <end position="21"/>
    </location>
</feature>
<dbReference type="RefSeq" id="WP_086865254.1">
    <property type="nucleotide sequence ID" value="NZ_JADBEG010000001.1"/>
</dbReference>